<dbReference type="CDD" id="cd10229">
    <property type="entry name" value="ASKHA_NBD_HSP70_HSPA12"/>
    <property type="match status" value="1"/>
</dbReference>
<dbReference type="OrthoDB" id="184444at2759"/>
<accession>D7FNB5</accession>
<keyword evidence="2" id="KW-0346">Stress response</keyword>
<dbReference type="Gene3D" id="3.30.420.40">
    <property type="match status" value="2"/>
</dbReference>
<reference evidence="2 3" key="1">
    <citation type="journal article" date="2010" name="Nature">
        <title>The Ectocarpus genome and the independent evolution of multicellularity in brown algae.</title>
        <authorList>
            <person name="Cock J.M."/>
            <person name="Sterck L."/>
            <person name="Rouze P."/>
            <person name="Scornet D."/>
            <person name="Allen A.E."/>
            <person name="Amoutzias G."/>
            <person name="Anthouard V."/>
            <person name="Artiguenave F."/>
            <person name="Aury J.M."/>
            <person name="Badger J.H."/>
            <person name="Beszteri B."/>
            <person name="Billiau K."/>
            <person name="Bonnet E."/>
            <person name="Bothwell J.H."/>
            <person name="Bowler C."/>
            <person name="Boyen C."/>
            <person name="Brownlee C."/>
            <person name="Carrano C.J."/>
            <person name="Charrier B."/>
            <person name="Cho G.Y."/>
            <person name="Coelho S.M."/>
            <person name="Collen J."/>
            <person name="Corre E."/>
            <person name="Da Silva C."/>
            <person name="Delage L."/>
            <person name="Delaroque N."/>
            <person name="Dittami S.M."/>
            <person name="Doulbeau S."/>
            <person name="Elias M."/>
            <person name="Farnham G."/>
            <person name="Gachon C.M."/>
            <person name="Gschloessl B."/>
            <person name="Heesch S."/>
            <person name="Jabbari K."/>
            <person name="Jubin C."/>
            <person name="Kawai H."/>
            <person name="Kimura K."/>
            <person name="Kloareg B."/>
            <person name="Kupper F.C."/>
            <person name="Lang D."/>
            <person name="Le Bail A."/>
            <person name="Leblanc C."/>
            <person name="Lerouge P."/>
            <person name="Lohr M."/>
            <person name="Lopez P.J."/>
            <person name="Martens C."/>
            <person name="Maumus F."/>
            <person name="Michel G."/>
            <person name="Miranda-Saavedra D."/>
            <person name="Morales J."/>
            <person name="Moreau H."/>
            <person name="Motomura T."/>
            <person name="Nagasato C."/>
            <person name="Napoli C.A."/>
            <person name="Nelson D.R."/>
            <person name="Nyvall-Collen P."/>
            <person name="Peters A.F."/>
            <person name="Pommier C."/>
            <person name="Potin P."/>
            <person name="Poulain J."/>
            <person name="Quesneville H."/>
            <person name="Read B."/>
            <person name="Rensing S.A."/>
            <person name="Ritter A."/>
            <person name="Rousvoal S."/>
            <person name="Samanta M."/>
            <person name="Samson G."/>
            <person name="Schroeder D.C."/>
            <person name="Segurens B."/>
            <person name="Strittmatter M."/>
            <person name="Tonon T."/>
            <person name="Tregear J.W."/>
            <person name="Valentin K."/>
            <person name="von Dassow P."/>
            <person name="Yamagishi T."/>
            <person name="Van de Peer Y."/>
            <person name="Wincker P."/>
        </authorList>
    </citation>
    <scope>NUCLEOTIDE SEQUENCE [LARGE SCALE GENOMIC DNA]</scope>
    <source>
        <strain evidence="3">Ec32 / CCAP1310/4</strain>
    </source>
</reference>
<dbReference type="InterPro" id="IPR043129">
    <property type="entry name" value="ATPase_NBD"/>
</dbReference>
<dbReference type="PANTHER" id="PTHR14187">
    <property type="entry name" value="ALPHA KINASE/ELONGATION FACTOR 2 KINASE"/>
    <property type="match status" value="1"/>
</dbReference>
<dbReference type="Gene3D" id="3.90.640.10">
    <property type="entry name" value="Actin, Chain A, domain 4"/>
    <property type="match status" value="1"/>
</dbReference>
<dbReference type="Proteomes" id="UP000002630">
    <property type="component" value="Linkage Group LG25"/>
</dbReference>
<sequence length="638" mass="70202">MQAGDIVAAIDLGTSRTAYAYTVVGREHIWLGVPDSPDDDRNVERKTLTAVLMQRCDEDEAEGGWRVAGFGDTAEEDYLTAKADEADEDRGSLVLFKFFKMELYQGGREQRARMDVDEPTAKAVGGEVLPMIFVVSKAIEYIKNQILDRVSMIAQEDDARLMWVVTVPAIWSNFGKRFMRAASHRAGLIADENDMQGLKLCLEPEAACLAVESSNQGVGSWHPGDKIMVLDCGGGTIDITSHLVESSDPLQLSELAEPCGGAWGSSIVDTRFKAFLQEFFDNASGGMTRLEGTHELFAVTVEWERQKTRLARGASLRVSIGDIADLLELSPREIEELRKFHNDPKPKELHVGGTRRNLVLPPALVESFFRGAITAIKDEVGTQLSTPDLHDLCYIYMVGGFCASPLLQDAIREEFDDPGRDLKVVVAPRPGLAVVTGAALFGARGTGAFVSRKARLTYGVRGSRRFDHNDPEHVCREEQAVVLGDGSRVLHYFRPVVEKGGDVPVGHVVEKPLVPMHEAQVFVGLHLLVTRQEAVLYLKDVGVLVQEIASVRVPVDHAVPLRERGVEVRMEFGGTEIAVSCYKQHDGDKLLDAKVDFLEDFDPGALEGDVDGDDHRNTNGVYDGEDEPNPSPYSRQAY</sequence>
<dbReference type="EMBL" id="FN648275">
    <property type="protein sequence ID" value="CBJ30172.1"/>
    <property type="molecule type" value="Genomic_DNA"/>
</dbReference>
<gene>
    <name evidence="2" type="primary">Hsp</name>
    <name evidence="2" type="ORF">Esi_0178_0035</name>
</gene>
<evidence type="ECO:0000313" key="2">
    <source>
        <dbReference type="EMBL" id="CBJ30172.1"/>
    </source>
</evidence>
<dbReference type="EMBL" id="FN649750">
    <property type="protein sequence ID" value="CBJ30172.1"/>
    <property type="molecule type" value="Genomic_DNA"/>
</dbReference>
<dbReference type="InParanoid" id="D7FNB5"/>
<feature type="region of interest" description="Disordered" evidence="1">
    <location>
        <begin position="605"/>
        <end position="638"/>
    </location>
</feature>
<dbReference type="PANTHER" id="PTHR14187:SF5">
    <property type="entry name" value="HEAT SHOCK 70 KDA PROTEIN 12A"/>
    <property type="match status" value="1"/>
</dbReference>
<dbReference type="STRING" id="2880.D7FNB5"/>
<evidence type="ECO:0000313" key="3">
    <source>
        <dbReference type="Proteomes" id="UP000002630"/>
    </source>
</evidence>
<dbReference type="AlphaFoldDB" id="D7FNB5"/>
<protein>
    <submittedName>
        <fullName evidence="2">Heat shock protein 70-putative</fullName>
    </submittedName>
</protein>
<keyword evidence="3" id="KW-1185">Reference proteome</keyword>
<dbReference type="SUPFAM" id="SSF53067">
    <property type="entry name" value="Actin-like ATPase domain"/>
    <property type="match status" value="2"/>
</dbReference>
<organism evidence="2 3">
    <name type="scientific">Ectocarpus siliculosus</name>
    <name type="common">Brown alga</name>
    <name type="synonym">Conferva siliculosa</name>
    <dbReference type="NCBI Taxonomy" id="2880"/>
    <lineage>
        <taxon>Eukaryota</taxon>
        <taxon>Sar</taxon>
        <taxon>Stramenopiles</taxon>
        <taxon>Ochrophyta</taxon>
        <taxon>PX clade</taxon>
        <taxon>Phaeophyceae</taxon>
        <taxon>Ectocarpales</taxon>
        <taxon>Ectocarpaceae</taxon>
        <taxon>Ectocarpus</taxon>
    </lineage>
</organism>
<evidence type="ECO:0000256" key="1">
    <source>
        <dbReference type="SAM" id="MobiDB-lite"/>
    </source>
</evidence>
<name>D7FNB5_ECTSI</name>
<proteinExistence type="predicted"/>